<feature type="domain" description="Helicase ATP-binding" evidence="4">
    <location>
        <begin position="1"/>
        <end position="94"/>
    </location>
</feature>
<dbReference type="GO" id="GO:0006289">
    <property type="term" value="P:nucleotide-excision repair"/>
    <property type="evidence" value="ECO:0007669"/>
    <property type="project" value="TreeGrafter"/>
</dbReference>
<evidence type="ECO:0000256" key="1">
    <source>
        <dbReference type="ARBA" id="ARBA00022741"/>
    </source>
</evidence>
<dbReference type="PROSITE" id="PS51193">
    <property type="entry name" value="HELICASE_ATP_BIND_2"/>
    <property type="match status" value="1"/>
</dbReference>
<keyword evidence="3" id="KW-0067">ATP-binding</keyword>
<keyword evidence="6" id="KW-1185">Reference proteome</keyword>
<dbReference type="PROSITE" id="PS00690">
    <property type="entry name" value="DEAH_ATP_HELICASE"/>
    <property type="match status" value="1"/>
</dbReference>
<comment type="caution">
    <text evidence="5">The sequence shown here is derived from an EMBL/GenBank/DDBJ whole genome shotgun (WGS) entry which is preliminary data.</text>
</comment>
<dbReference type="GO" id="GO:0005634">
    <property type="term" value="C:nucleus"/>
    <property type="evidence" value="ECO:0007669"/>
    <property type="project" value="TreeGrafter"/>
</dbReference>
<evidence type="ECO:0000313" key="6">
    <source>
        <dbReference type="Proteomes" id="UP000735302"/>
    </source>
</evidence>
<dbReference type="PANTHER" id="PTHR11472:SF47">
    <property type="entry name" value="FANCONI ANEMIA GROUP J PROTEIN"/>
    <property type="match status" value="1"/>
</dbReference>
<dbReference type="Pfam" id="PF06733">
    <property type="entry name" value="DEAD_2"/>
    <property type="match status" value="1"/>
</dbReference>
<dbReference type="PANTHER" id="PTHR11472">
    <property type="entry name" value="DNA REPAIR DEAD HELICASE RAD3/XP-D SUBFAMILY MEMBER"/>
    <property type="match status" value="1"/>
</dbReference>
<proteinExistence type="predicted"/>
<dbReference type="GO" id="GO:0003678">
    <property type="term" value="F:DNA helicase activity"/>
    <property type="evidence" value="ECO:0007669"/>
    <property type="project" value="InterPro"/>
</dbReference>
<dbReference type="GO" id="GO:1990918">
    <property type="term" value="P:double-strand break repair involved in meiotic recombination"/>
    <property type="evidence" value="ECO:0007669"/>
    <property type="project" value="TreeGrafter"/>
</dbReference>
<keyword evidence="5" id="KW-0347">Helicase</keyword>
<accession>A0AAV4B4N9</accession>
<dbReference type="Proteomes" id="UP000735302">
    <property type="component" value="Unassembled WGS sequence"/>
</dbReference>
<dbReference type="InterPro" id="IPR014013">
    <property type="entry name" value="Helic_SF1/SF2_ATP-bd_DinG/Rad3"/>
</dbReference>
<dbReference type="InterPro" id="IPR027417">
    <property type="entry name" value="P-loop_NTPase"/>
</dbReference>
<dbReference type="Gene3D" id="3.40.50.300">
    <property type="entry name" value="P-loop containing nucleotide triphosphate hydrolases"/>
    <property type="match status" value="1"/>
</dbReference>
<dbReference type="EMBL" id="BLXT01004603">
    <property type="protein sequence ID" value="GFO15049.1"/>
    <property type="molecule type" value="Genomic_DNA"/>
</dbReference>
<evidence type="ECO:0000259" key="4">
    <source>
        <dbReference type="PROSITE" id="PS51193"/>
    </source>
</evidence>
<evidence type="ECO:0000313" key="5">
    <source>
        <dbReference type="EMBL" id="GFO15049.1"/>
    </source>
</evidence>
<gene>
    <name evidence="5" type="ORF">PoB_004155400</name>
</gene>
<dbReference type="GO" id="GO:0003677">
    <property type="term" value="F:DNA binding"/>
    <property type="evidence" value="ECO:0007669"/>
    <property type="project" value="InterPro"/>
</dbReference>
<evidence type="ECO:0000256" key="3">
    <source>
        <dbReference type="ARBA" id="ARBA00022840"/>
    </source>
</evidence>
<protein>
    <submittedName>
        <fullName evidence="5">Regulator of telomere elongation helicase 1 homolog</fullName>
    </submittedName>
</protein>
<evidence type="ECO:0000256" key="2">
    <source>
        <dbReference type="ARBA" id="ARBA00022801"/>
    </source>
</evidence>
<name>A0AAV4B4N9_9GAST</name>
<keyword evidence="1" id="KW-0547">Nucleotide-binding</keyword>
<keyword evidence="2" id="KW-0378">Hydrolase</keyword>
<dbReference type="InterPro" id="IPR010614">
    <property type="entry name" value="RAD3-like_helicase_DEAD"/>
</dbReference>
<dbReference type="InterPro" id="IPR002464">
    <property type="entry name" value="DNA/RNA_helicase_DEAH_CS"/>
</dbReference>
<dbReference type="AlphaFoldDB" id="A0AAV4B4N9"/>
<reference evidence="5 6" key="1">
    <citation type="journal article" date="2021" name="Elife">
        <title>Chloroplast acquisition without the gene transfer in kleptoplastic sea slugs, Plakobranchus ocellatus.</title>
        <authorList>
            <person name="Maeda T."/>
            <person name="Takahashi S."/>
            <person name="Yoshida T."/>
            <person name="Shimamura S."/>
            <person name="Takaki Y."/>
            <person name="Nagai Y."/>
            <person name="Toyoda A."/>
            <person name="Suzuki Y."/>
            <person name="Arimoto A."/>
            <person name="Ishii H."/>
            <person name="Satoh N."/>
            <person name="Nishiyama T."/>
            <person name="Hasebe M."/>
            <person name="Maruyama T."/>
            <person name="Minagawa J."/>
            <person name="Obokata J."/>
            <person name="Shigenobu S."/>
        </authorList>
    </citation>
    <scope>NUCLEOTIDE SEQUENCE [LARGE SCALE GENOMIC DNA]</scope>
</reference>
<dbReference type="GO" id="GO:0005524">
    <property type="term" value="F:ATP binding"/>
    <property type="evidence" value="ECO:0007669"/>
    <property type="project" value="UniProtKB-KW"/>
</dbReference>
<dbReference type="InterPro" id="IPR045028">
    <property type="entry name" value="DinG/Rad3-like"/>
</dbReference>
<organism evidence="5 6">
    <name type="scientific">Plakobranchus ocellatus</name>
    <dbReference type="NCBI Taxonomy" id="259542"/>
    <lineage>
        <taxon>Eukaryota</taxon>
        <taxon>Metazoa</taxon>
        <taxon>Spiralia</taxon>
        <taxon>Lophotrochozoa</taxon>
        <taxon>Mollusca</taxon>
        <taxon>Gastropoda</taxon>
        <taxon>Heterobranchia</taxon>
        <taxon>Euthyneura</taxon>
        <taxon>Panpulmonata</taxon>
        <taxon>Sacoglossa</taxon>
        <taxon>Placobranchoidea</taxon>
        <taxon>Plakobranchidae</taxon>
        <taxon>Plakobranchus</taxon>
    </lineage>
</organism>
<dbReference type="GO" id="GO:0016787">
    <property type="term" value="F:hydrolase activity"/>
    <property type="evidence" value="ECO:0007669"/>
    <property type="project" value="UniProtKB-KW"/>
</dbReference>
<sequence>MKACPYFLSRGLKDDSDIIICPYNYLVDPMVREAMMINLKGHIIILDEAHNIEDSAREAASQSISQDNLMKGIKDINDLTLSLCLLLLLLSPASIHCSPPMREIVEGSPPQCWRLVCCEARPIWRTG</sequence>